<dbReference type="InterPro" id="IPR015424">
    <property type="entry name" value="PyrdxlP-dep_Trfase"/>
</dbReference>
<organism evidence="1 2">
    <name type="scientific">Gossypium raimondii</name>
    <name type="common">Peruvian cotton</name>
    <name type="synonym">Gossypium klotzschianum subsp. raimondii</name>
    <dbReference type="NCBI Taxonomy" id="29730"/>
    <lineage>
        <taxon>Eukaryota</taxon>
        <taxon>Viridiplantae</taxon>
        <taxon>Streptophyta</taxon>
        <taxon>Embryophyta</taxon>
        <taxon>Tracheophyta</taxon>
        <taxon>Spermatophyta</taxon>
        <taxon>Magnoliopsida</taxon>
        <taxon>eudicotyledons</taxon>
        <taxon>Gunneridae</taxon>
        <taxon>Pentapetalae</taxon>
        <taxon>rosids</taxon>
        <taxon>malvids</taxon>
        <taxon>Malvales</taxon>
        <taxon>Malvaceae</taxon>
        <taxon>Malvoideae</taxon>
        <taxon>Gossypium</taxon>
    </lineage>
</organism>
<dbReference type="PANTHER" id="PTHR14237">
    <property type="entry name" value="MOLYBDOPTERIN COFACTOR SULFURASE MOSC"/>
    <property type="match status" value="1"/>
</dbReference>
<dbReference type="OMA" id="WANMHIQ"/>
<protein>
    <submittedName>
        <fullName evidence="1">Uncharacterized protein</fullName>
    </submittedName>
</protein>
<gene>
    <name evidence="1" type="ORF">B456_002G105400</name>
</gene>
<keyword evidence="2" id="KW-1185">Reference proteome</keyword>
<dbReference type="Gene3D" id="3.40.640.10">
    <property type="entry name" value="Type I PLP-dependent aspartate aminotransferase-like (Major domain)"/>
    <property type="match status" value="1"/>
</dbReference>
<name>A0A0D2R3S0_GOSRA</name>
<dbReference type="STRING" id="29730.A0A0D2R3S0"/>
<sequence length="215" mass="24295">MAFSTKSLIRLLQKIDMRKSESNHFPFSYVFGLNFIPNMSACFSWANMHIQTEKLRKKIMKKGGLFVIPLQSNVTGSRYSYTWMSLVQENGWHVLLDAIALGAKEMETLRLSLFDPDFHICSFFRVFCENPSGFCFLFIKKSIGLSVSKGSTTNVGIVSLVPPLKLESPKGKAPLHEIEEIIDLRTSNTLQYRALDHANSLGLVLISSRTRSLIN</sequence>
<dbReference type="EMBL" id="CM001741">
    <property type="protein sequence ID" value="KJB13995.1"/>
    <property type="molecule type" value="Genomic_DNA"/>
</dbReference>
<reference evidence="1 2" key="1">
    <citation type="journal article" date="2012" name="Nature">
        <title>Repeated polyploidization of Gossypium genomes and the evolution of spinnable cotton fibres.</title>
        <authorList>
            <person name="Paterson A.H."/>
            <person name="Wendel J.F."/>
            <person name="Gundlach H."/>
            <person name="Guo H."/>
            <person name="Jenkins J."/>
            <person name="Jin D."/>
            <person name="Llewellyn D."/>
            <person name="Showmaker K.C."/>
            <person name="Shu S."/>
            <person name="Udall J."/>
            <person name="Yoo M.J."/>
            <person name="Byers R."/>
            <person name="Chen W."/>
            <person name="Doron-Faigenboim A."/>
            <person name="Duke M.V."/>
            <person name="Gong L."/>
            <person name="Grimwood J."/>
            <person name="Grover C."/>
            <person name="Grupp K."/>
            <person name="Hu G."/>
            <person name="Lee T.H."/>
            <person name="Li J."/>
            <person name="Lin L."/>
            <person name="Liu T."/>
            <person name="Marler B.S."/>
            <person name="Page J.T."/>
            <person name="Roberts A.W."/>
            <person name="Romanel E."/>
            <person name="Sanders W.S."/>
            <person name="Szadkowski E."/>
            <person name="Tan X."/>
            <person name="Tang H."/>
            <person name="Xu C."/>
            <person name="Wang J."/>
            <person name="Wang Z."/>
            <person name="Zhang D."/>
            <person name="Zhang L."/>
            <person name="Ashrafi H."/>
            <person name="Bedon F."/>
            <person name="Bowers J.E."/>
            <person name="Brubaker C.L."/>
            <person name="Chee P.W."/>
            <person name="Das S."/>
            <person name="Gingle A.R."/>
            <person name="Haigler C.H."/>
            <person name="Harker D."/>
            <person name="Hoffmann L.V."/>
            <person name="Hovav R."/>
            <person name="Jones D.C."/>
            <person name="Lemke C."/>
            <person name="Mansoor S."/>
            <person name="ur Rahman M."/>
            <person name="Rainville L.N."/>
            <person name="Rambani A."/>
            <person name="Reddy U.K."/>
            <person name="Rong J.K."/>
            <person name="Saranga Y."/>
            <person name="Scheffler B.E."/>
            <person name="Scheffler J.A."/>
            <person name="Stelly D.M."/>
            <person name="Triplett B.A."/>
            <person name="Van Deynze A."/>
            <person name="Vaslin M.F."/>
            <person name="Waghmare V.N."/>
            <person name="Walford S.A."/>
            <person name="Wright R.J."/>
            <person name="Zaki E.A."/>
            <person name="Zhang T."/>
            <person name="Dennis E.S."/>
            <person name="Mayer K.F."/>
            <person name="Peterson D.G."/>
            <person name="Rokhsar D.S."/>
            <person name="Wang X."/>
            <person name="Schmutz J."/>
        </authorList>
    </citation>
    <scope>NUCLEOTIDE SEQUENCE [LARGE SCALE GENOMIC DNA]</scope>
</reference>
<dbReference type="SUPFAM" id="SSF53383">
    <property type="entry name" value="PLP-dependent transferases"/>
    <property type="match status" value="1"/>
</dbReference>
<dbReference type="InterPro" id="IPR015421">
    <property type="entry name" value="PyrdxlP-dep_Trfase_major"/>
</dbReference>
<dbReference type="Proteomes" id="UP000032304">
    <property type="component" value="Chromosome 2"/>
</dbReference>
<accession>A0A0D2R3S0</accession>
<evidence type="ECO:0000313" key="1">
    <source>
        <dbReference type="EMBL" id="KJB13995.1"/>
    </source>
</evidence>
<proteinExistence type="predicted"/>
<dbReference type="eggNOG" id="KOG2142">
    <property type="taxonomic scope" value="Eukaryota"/>
</dbReference>
<dbReference type="Gramene" id="KJB13995">
    <property type="protein sequence ID" value="KJB13995"/>
    <property type="gene ID" value="B456_002G105400"/>
</dbReference>
<evidence type="ECO:0000313" key="2">
    <source>
        <dbReference type="Proteomes" id="UP000032304"/>
    </source>
</evidence>
<dbReference type="PANTHER" id="PTHR14237:SF64">
    <property type="entry name" value="MOLYBDENUM COFACTOR SULFURASE-LIKE PROTEIN"/>
    <property type="match status" value="1"/>
</dbReference>
<dbReference type="AlphaFoldDB" id="A0A0D2R3S0"/>